<dbReference type="Proteomes" id="UP001487305">
    <property type="component" value="Unassembled WGS sequence"/>
</dbReference>
<keyword evidence="2" id="KW-1185">Reference proteome</keyword>
<evidence type="ECO:0000313" key="1">
    <source>
        <dbReference type="EMBL" id="MEQ3362483.1"/>
    </source>
</evidence>
<reference evidence="1 2" key="1">
    <citation type="submission" date="2024-04" db="EMBL/GenBank/DDBJ databases">
        <title>Human intestinal bacterial collection.</title>
        <authorList>
            <person name="Pauvert C."/>
            <person name="Hitch T.C.A."/>
            <person name="Clavel T."/>
        </authorList>
    </citation>
    <scope>NUCLEOTIDE SEQUENCE [LARGE SCALE GENOMIC DNA]</scope>
    <source>
        <strain evidence="1 2">CLA-KB-H42</strain>
    </source>
</reference>
<dbReference type="EMBL" id="JBBNOP010000004">
    <property type="protein sequence ID" value="MEQ3362483.1"/>
    <property type="molecule type" value="Genomic_DNA"/>
</dbReference>
<comment type="caution">
    <text evidence="1">The sequence shown here is derived from an EMBL/GenBank/DDBJ whole genome shotgun (WGS) entry which is preliminary data.</text>
</comment>
<proteinExistence type="predicted"/>
<organism evidence="1 2">
    <name type="scientific">Raoultibacter massiliensis</name>
    <dbReference type="NCBI Taxonomy" id="1852371"/>
    <lineage>
        <taxon>Bacteria</taxon>
        <taxon>Bacillati</taxon>
        <taxon>Actinomycetota</taxon>
        <taxon>Coriobacteriia</taxon>
        <taxon>Eggerthellales</taxon>
        <taxon>Eggerthellaceae</taxon>
        <taxon>Raoultibacter</taxon>
    </lineage>
</organism>
<name>A0ABV1JBL4_9ACTN</name>
<sequence length="270" mass="29677">MEKTARTKRIAAGICCLLAGVLVAGWAIGKYLPAAPREASPERSETSWEFISYSTVEAENVVDVPLGAPYLLENLLQGEKHFTDFGELDEGERALARHKAKQPDWSYECSALSMKVGSAKAVSLQAFSEWYPHYAEVYSGFVKAADGVVILVDITLANKADADTRMPSFSLWTEGIDGSSVDVIGSGWQVDRGILTELYGEPREGNFKSYQLKDRWNMLAPGEEKSCTIPFVVSRGALGTTDQAPAYDLSQFCIATWDCESATAYRFWLG</sequence>
<dbReference type="RefSeq" id="WP_349227257.1">
    <property type="nucleotide sequence ID" value="NZ_JBBNOP010000004.1"/>
</dbReference>
<accession>A0ABV1JBL4</accession>
<gene>
    <name evidence="1" type="ORF">AAA083_05800</name>
</gene>
<protein>
    <submittedName>
        <fullName evidence="1">Uncharacterized protein</fullName>
    </submittedName>
</protein>
<evidence type="ECO:0000313" key="2">
    <source>
        <dbReference type="Proteomes" id="UP001487305"/>
    </source>
</evidence>